<dbReference type="GO" id="GO:0008970">
    <property type="term" value="F:phospholipase A1 activity"/>
    <property type="evidence" value="ECO:0007669"/>
    <property type="project" value="UniProtKB-ARBA"/>
</dbReference>
<feature type="region of interest" description="Disordered" evidence="13">
    <location>
        <begin position="923"/>
        <end position="948"/>
    </location>
</feature>
<evidence type="ECO:0000256" key="4">
    <source>
        <dbReference type="ARBA" id="ARBA00022640"/>
    </source>
</evidence>
<keyword evidence="9" id="KW-0809">Transit peptide</keyword>
<evidence type="ECO:0000256" key="2">
    <source>
        <dbReference type="ARBA" id="ARBA00010701"/>
    </source>
</evidence>
<evidence type="ECO:0000256" key="13">
    <source>
        <dbReference type="SAM" id="MobiDB-lite"/>
    </source>
</evidence>
<dbReference type="SUPFAM" id="SSF53474">
    <property type="entry name" value="alpha/beta-Hydrolases"/>
    <property type="match status" value="1"/>
</dbReference>
<dbReference type="InterPro" id="IPR002921">
    <property type="entry name" value="Fungal_lipase-type"/>
</dbReference>
<evidence type="ECO:0000256" key="7">
    <source>
        <dbReference type="ARBA" id="ARBA00022801"/>
    </source>
</evidence>
<evidence type="ECO:0000256" key="12">
    <source>
        <dbReference type="PROSITE-ProRule" id="PRU00325"/>
    </source>
</evidence>
<evidence type="ECO:0000256" key="10">
    <source>
        <dbReference type="ARBA" id="ARBA00022963"/>
    </source>
</evidence>
<organism evidence="15 16">
    <name type="scientific">Acer yangbiense</name>
    <dbReference type="NCBI Taxonomy" id="1000413"/>
    <lineage>
        <taxon>Eukaryota</taxon>
        <taxon>Viridiplantae</taxon>
        <taxon>Streptophyta</taxon>
        <taxon>Embryophyta</taxon>
        <taxon>Tracheophyta</taxon>
        <taxon>Spermatophyta</taxon>
        <taxon>Magnoliopsida</taxon>
        <taxon>eudicotyledons</taxon>
        <taxon>Gunneridae</taxon>
        <taxon>Pentapetalae</taxon>
        <taxon>rosids</taxon>
        <taxon>malvids</taxon>
        <taxon>Sapindales</taxon>
        <taxon>Sapindaceae</taxon>
        <taxon>Hippocastanoideae</taxon>
        <taxon>Acereae</taxon>
        <taxon>Acer</taxon>
    </lineage>
</organism>
<dbReference type="FunFam" id="3.40.50.1820:FF:000065">
    <property type="entry name" value="Phospholipase A1-II 3"/>
    <property type="match status" value="1"/>
</dbReference>
<reference evidence="16" key="1">
    <citation type="journal article" date="2019" name="Gigascience">
        <title>De novo genome assembly of the endangered Acer yangbiense, a plant species with extremely small populations endemic to Yunnan Province, China.</title>
        <authorList>
            <person name="Yang J."/>
            <person name="Wariss H.M."/>
            <person name="Tao L."/>
            <person name="Zhang R."/>
            <person name="Yun Q."/>
            <person name="Hollingsworth P."/>
            <person name="Dao Z."/>
            <person name="Luo G."/>
            <person name="Guo H."/>
            <person name="Ma Y."/>
            <person name="Sun W."/>
        </authorList>
    </citation>
    <scope>NUCLEOTIDE SEQUENCE [LARGE SCALE GENOMIC DNA]</scope>
    <source>
        <strain evidence="16">cv. Malutang</strain>
    </source>
</reference>
<gene>
    <name evidence="15" type="ORF">EZV62_010746</name>
</gene>
<dbReference type="InterPro" id="IPR029058">
    <property type="entry name" value="AB_hydrolase_fold"/>
</dbReference>
<dbReference type="Pfam" id="PF01764">
    <property type="entry name" value="Lipase_3"/>
    <property type="match status" value="1"/>
</dbReference>
<name>A0A5C7I5E8_9ROSI</name>
<keyword evidence="4" id="KW-0934">Plastid</keyword>
<evidence type="ECO:0000313" key="15">
    <source>
        <dbReference type="EMBL" id="TXG63752.1"/>
    </source>
</evidence>
<keyword evidence="11" id="KW-0443">Lipid metabolism</keyword>
<keyword evidence="8" id="KW-0862">Zinc</keyword>
<dbReference type="AlphaFoldDB" id="A0A5C7I5E8"/>
<accession>A0A5C7I5E8</accession>
<comment type="caution">
    <text evidence="15">The sequence shown here is derived from an EMBL/GenBank/DDBJ whole genome shotgun (WGS) entry which is preliminary data.</text>
</comment>
<feature type="compositionally biased region" description="Basic and acidic residues" evidence="13">
    <location>
        <begin position="923"/>
        <end position="932"/>
    </location>
</feature>
<dbReference type="CDD" id="cd00519">
    <property type="entry name" value="Lipase_3"/>
    <property type="match status" value="1"/>
</dbReference>
<evidence type="ECO:0000256" key="1">
    <source>
        <dbReference type="ARBA" id="ARBA00004229"/>
    </source>
</evidence>
<evidence type="ECO:0000259" key="14">
    <source>
        <dbReference type="PROSITE" id="PS50966"/>
    </source>
</evidence>
<dbReference type="PANTHER" id="PTHR31403:SF51">
    <property type="entry name" value="PHOSPHOLIPASE A1-IGAMMA2, CHLOROPLASTIC"/>
    <property type="match status" value="1"/>
</dbReference>
<dbReference type="PROSITE" id="PS50966">
    <property type="entry name" value="ZF_SWIM"/>
    <property type="match status" value="1"/>
</dbReference>
<keyword evidence="3" id="KW-0150">Chloroplast</keyword>
<keyword evidence="16" id="KW-1185">Reference proteome</keyword>
<proteinExistence type="inferred from homology"/>
<dbReference type="OrthoDB" id="438440at2759"/>
<evidence type="ECO:0000256" key="8">
    <source>
        <dbReference type="ARBA" id="ARBA00022833"/>
    </source>
</evidence>
<dbReference type="PANTHER" id="PTHR31403">
    <property type="entry name" value="PHOSPHOLIPASE A1-IBETA2, CHLOROPLASTIC"/>
    <property type="match status" value="1"/>
</dbReference>
<evidence type="ECO:0000313" key="16">
    <source>
        <dbReference type="Proteomes" id="UP000323000"/>
    </source>
</evidence>
<dbReference type="SMART" id="SM00575">
    <property type="entry name" value="ZnF_PMZ"/>
    <property type="match status" value="1"/>
</dbReference>
<dbReference type="InterPro" id="IPR006564">
    <property type="entry name" value="Znf_PMZ"/>
</dbReference>
<dbReference type="InterPro" id="IPR007527">
    <property type="entry name" value="Znf_SWIM"/>
</dbReference>
<keyword evidence="5" id="KW-0479">Metal-binding</keyword>
<dbReference type="GO" id="GO:0016042">
    <property type="term" value="P:lipid catabolic process"/>
    <property type="evidence" value="ECO:0007669"/>
    <property type="project" value="UniProtKB-KW"/>
</dbReference>
<comment type="similarity">
    <text evidence="2">Belongs to the AB hydrolase superfamily. Lipase family.</text>
</comment>
<dbReference type="Pfam" id="PF04434">
    <property type="entry name" value="SWIM"/>
    <property type="match status" value="1"/>
</dbReference>
<dbReference type="EMBL" id="VAHF01000004">
    <property type="protein sequence ID" value="TXG63752.1"/>
    <property type="molecule type" value="Genomic_DNA"/>
</dbReference>
<evidence type="ECO:0000256" key="9">
    <source>
        <dbReference type="ARBA" id="ARBA00022946"/>
    </source>
</evidence>
<dbReference type="GO" id="GO:0047714">
    <property type="term" value="F:galactolipase activity"/>
    <property type="evidence" value="ECO:0007669"/>
    <property type="project" value="UniProtKB-ARBA"/>
</dbReference>
<keyword evidence="10" id="KW-0442">Lipid degradation</keyword>
<keyword evidence="7" id="KW-0378">Hydrolase</keyword>
<comment type="subcellular location">
    <subcellularLocation>
        <location evidence="1">Plastid</location>
        <location evidence="1">Chloroplast</location>
    </subcellularLocation>
</comment>
<feature type="region of interest" description="Disordered" evidence="13">
    <location>
        <begin position="156"/>
        <end position="175"/>
    </location>
</feature>
<evidence type="ECO:0000256" key="3">
    <source>
        <dbReference type="ARBA" id="ARBA00022528"/>
    </source>
</evidence>
<keyword evidence="6 12" id="KW-0863">Zinc-finger</keyword>
<dbReference type="Gene3D" id="3.40.50.1820">
    <property type="entry name" value="alpha/beta hydrolase"/>
    <property type="match status" value="1"/>
</dbReference>
<protein>
    <recommendedName>
        <fullName evidence="14">SWIM-type domain-containing protein</fullName>
    </recommendedName>
</protein>
<evidence type="ECO:0000256" key="5">
    <source>
        <dbReference type="ARBA" id="ARBA00022723"/>
    </source>
</evidence>
<dbReference type="GO" id="GO:0009507">
    <property type="term" value="C:chloroplast"/>
    <property type="evidence" value="ECO:0007669"/>
    <property type="project" value="UniProtKB-SubCell"/>
</dbReference>
<sequence length="948" mass="106837">MGTKRLVIYHGGSWVGNSYEGGLTKWVHVPRGLTYALVKLVQDVAKIDAARYTIELCSLVSTNIGVARPIIENDNELSCMMDEDKFIPAVYVTICQKGSTDCVPIDPIVGIDETIHDQENTQALDTDDSDDVLIPNIDTDNSDDVFIPNIDIDNSDDGVDDGVGAGSTSSSASPLGFATFGEGSFGENGLGEDGSGEHPTPRDWIIPGSERYSLEPNRMDDAISNDGCLYKGKLFRCKKDLKGTVQKYALNENFELRIRRSSKTRYEAGCKDSEYEFQLRVYKMQKEEYWVVRMFVKDHTCNIDGFHACFRQANSWTVSELLVPKLKVHGHSLKPKDIMVEMQVEHGLHLLYTKAWRAKDHAEASVFGAPEESFKLLPAYCHQLKEDGNKDGLVNLSEKTCSCMKFQVDKLSCRHALAAIRPYLLPLSPTTSQQALTRFAMAAFSPSNTLLLSLKQSQTSFDSPFNHSKAINFAAKKPTTITRVSSKANESLSTIITELEKGRETQEEHLSTSRLHQSERNLADVWREIHGQDDWVGMLDPMDPLLRSELIRYGEMAQACYDAFDFDPFSKYCGSCRFMHRKFFSSLGMSDHGYDVSRYLYATSNINLPNFFKKSRWPKIWSKNANWIGYVAVSNDETTKRLGRRDITISWRGTVTRLEWIADLMDFLKPISVNKIPCPDPTVKVEYGFLDLYTDKDVTCRFCKFSAREQIMSEVKRLLEMYSDEELSITITGHSLGAALAILSAYDIAETGVNVMKDSRAVPVSVVSFSGPRVGNVRFKERIEMLGVKVLRVVNMHDMVPKSPGLFFNENVSPFLMKLAEGLPWSYSHVGVELALDHTNSPFLKETGDPVCAHNLEALMHLIDGYHGKGHRFVLASGRDPALVNKASDFLKDHYLVPPFWRQDENKGMVRGKDGRWIQPERPKLFDHDHHPDTHHHLKQLGLSSDHA</sequence>
<evidence type="ECO:0000256" key="6">
    <source>
        <dbReference type="ARBA" id="ARBA00022771"/>
    </source>
</evidence>
<feature type="domain" description="SWIM-type" evidence="14">
    <location>
        <begin position="392"/>
        <end position="424"/>
    </location>
</feature>
<dbReference type="Proteomes" id="UP000323000">
    <property type="component" value="Chromosome 4"/>
</dbReference>
<evidence type="ECO:0000256" key="11">
    <source>
        <dbReference type="ARBA" id="ARBA00023098"/>
    </source>
</evidence>
<dbReference type="GO" id="GO:0008270">
    <property type="term" value="F:zinc ion binding"/>
    <property type="evidence" value="ECO:0007669"/>
    <property type="project" value="UniProtKB-KW"/>
</dbReference>